<dbReference type="GO" id="GO:0034386">
    <property type="term" value="F:4-aminobutyrate:2-oxoglutarate transaminase activity"/>
    <property type="evidence" value="ECO:0007669"/>
    <property type="project" value="InterPro"/>
</dbReference>
<evidence type="ECO:0000313" key="7">
    <source>
        <dbReference type="EMBL" id="HCA01788.1"/>
    </source>
</evidence>
<dbReference type="Pfam" id="PF00202">
    <property type="entry name" value="Aminotran_3"/>
    <property type="match status" value="1"/>
</dbReference>
<dbReference type="Gene3D" id="3.40.640.10">
    <property type="entry name" value="Type I PLP-dependent aspartate aminotransferase-like (Major domain)"/>
    <property type="match status" value="1"/>
</dbReference>
<dbReference type="PANTHER" id="PTHR11986">
    <property type="entry name" value="AMINOTRANSFERASE CLASS III"/>
    <property type="match status" value="1"/>
</dbReference>
<comment type="cofactor">
    <cofactor evidence="1">
        <name>pyridoxal 5'-phosphate</name>
        <dbReference type="ChEBI" id="CHEBI:597326"/>
    </cofactor>
</comment>
<dbReference type="InterPro" id="IPR015424">
    <property type="entry name" value="PyrdxlP-dep_Trfase"/>
</dbReference>
<dbReference type="FunFam" id="3.40.640.10:FF:000013">
    <property type="entry name" value="4-aminobutyrate aminotransferase"/>
    <property type="match status" value="1"/>
</dbReference>
<keyword evidence="5 6" id="KW-0663">Pyridoxal phosphate</keyword>
<organism evidence="7">
    <name type="scientific">Halomonas campaniensis</name>
    <dbReference type="NCBI Taxonomy" id="213554"/>
    <lineage>
        <taxon>Bacteria</taxon>
        <taxon>Pseudomonadati</taxon>
        <taxon>Pseudomonadota</taxon>
        <taxon>Gammaproteobacteria</taxon>
        <taxon>Oceanospirillales</taxon>
        <taxon>Halomonadaceae</taxon>
        <taxon>Halomonas</taxon>
    </lineage>
</organism>
<dbReference type="GO" id="GO:0030170">
    <property type="term" value="F:pyridoxal phosphate binding"/>
    <property type="evidence" value="ECO:0007669"/>
    <property type="project" value="InterPro"/>
</dbReference>
<dbReference type="SUPFAM" id="SSF53383">
    <property type="entry name" value="PLP-dependent transferases"/>
    <property type="match status" value="1"/>
</dbReference>
<dbReference type="CDD" id="cd00610">
    <property type="entry name" value="OAT_like"/>
    <property type="match status" value="1"/>
</dbReference>
<evidence type="ECO:0000256" key="6">
    <source>
        <dbReference type="RuleBase" id="RU003560"/>
    </source>
</evidence>
<proteinExistence type="inferred from homology"/>
<dbReference type="InterPro" id="IPR004632">
    <property type="entry name" value="4NH2But_aminotransferase_bac"/>
</dbReference>
<gene>
    <name evidence="7" type="primary">gabT</name>
    <name evidence="7" type="ORF">DEO68_06275</name>
</gene>
<dbReference type="InterPro" id="IPR015422">
    <property type="entry name" value="PyrdxlP-dep_Trfase_small"/>
</dbReference>
<name>A0A3D0KE39_9GAMM</name>
<dbReference type="InterPro" id="IPR049704">
    <property type="entry name" value="Aminotrans_3_PPA_site"/>
</dbReference>
<sequence length="423" mass="45286">MSNAQLNELKQKYVANGAASPATQFADRAENAIIWDADGNRIIDFAGGIGVLNIGHCHPKVVEAVREQLGRVMHTCQTVIPYEGYVKVAEKLSQLTPVRGHGKVMLVNSGAEALENAVKIARAATGKNNVICFDGGYHGRTFMTMAMNGKVVPYSADFGSMPGNVFRAPYPVPFHGVSEEDAIRGLKMTLKTDANPRDTAAIVIEPVLGEGGFYPAPASFLKAVREICDEHGMLMIVDEVQSGFGRTGKLFAIEHSGVEPDLMTMAKSMAGGMPISAVVGTAEHMDACGPNSLGGTYSGSPVSCAAVLAVLEVFEEEKILEKSQALGEVLGQRFTQWQQRFACVENVRHLGSMAALDLVAADQTPDPELAAAMCKRAREKGLILLSCGLYGNTLRFLMPVTIEDSILEEGLAIVEELLEELTA</sequence>
<dbReference type="Gene3D" id="3.90.1150.10">
    <property type="entry name" value="Aspartate Aminotransferase, domain 1"/>
    <property type="match status" value="1"/>
</dbReference>
<evidence type="ECO:0000256" key="2">
    <source>
        <dbReference type="ARBA" id="ARBA00008954"/>
    </source>
</evidence>
<dbReference type="InterPro" id="IPR050103">
    <property type="entry name" value="Class-III_PLP-dep_AT"/>
</dbReference>
<evidence type="ECO:0000256" key="1">
    <source>
        <dbReference type="ARBA" id="ARBA00001933"/>
    </source>
</evidence>
<dbReference type="GO" id="GO:0042802">
    <property type="term" value="F:identical protein binding"/>
    <property type="evidence" value="ECO:0007669"/>
    <property type="project" value="TreeGrafter"/>
</dbReference>
<dbReference type="AlphaFoldDB" id="A0A3D0KE39"/>
<dbReference type="NCBIfam" id="TIGR00700">
    <property type="entry name" value="GABAtrnsam"/>
    <property type="match status" value="1"/>
</dbReference>
<evidence type="ECO:0000256" key="4">
    <source>
        <dbReference type="ARBA" id="ARBA00022679"/>
    </source>
</evidence>
<protein>
    <submittedName>
        <fullName evidence="7">4-aminobutyrate--2-oxoglutarate transaminase</fullName>
    </submittedName>
</protein>
<evidence type="ECO:0000256" key="3">
    <source>
        <dbReference type="ARBA" id="ARBA00022576"/>
    </source>
</evidence>
<comment type="caution">
    <text evidence="7">The sequence shown here is derived from an EMBL/GenBank/DDBJ whole genome shotgun (WGS) entry which is preliminary data.</text>
</comment>
<keyword evidence="4" id="KW-0808">Transferase</keyword>
<dbReference type="EMBL" id="DOTR01000032">
    <property type="protein sequence ID" value="HCA01788.1"/>
    <property type="molecule type" value="Genomic_DNA"/>
</dbReference>
<dbReference type="GO" id="GO:0009448">
    <property type="term" value="P:gamma-aminobutyric acid metabolic process"/>
    <property type="evidence" value="ECO:0007669"/>
    <property type="project" value="InterPro"/>
</dbReference>
<keyword evidence="3" id="KW-0032">Aminotransferase</keyword>
<dbReference type="InterPro" id="IPR005814">
    <property type="entry name" value="Aminotrans_3"/>
</dbReference>
<dbReference type="InterPro" id="IPR015421">
    <property type="entry name" value="PyrdxlP-dep_Trfase_major"/>
</dbReference>
<accession>A0A3D0KE39</accession>
<dbReference type="PROSITE" id="PS00600">
    <property type="entry name" value="AA_TRANSFER_CLASS_3"/>
    <property type="match status" value="1"/>
</dbReference>
<evidence type="ECO:0000256" key="5">
    <source>
        <dbReference type="ARBA" id="ARBA00022898"/>
    </source>
</evidence>
<dbReference type="PIRSF" id="PIRSF000521">
    <property type="entry name" value="Transaminase_4ab_Lys_Orn"/>
    <property type="match status" value="1"/>
</dbReference>
<reference evidence="7" key="1">
    <citation type="journal article" date="2018" name="Nat. Biotechnol.">
        <title>A standardized bacterial taxonomy based on genome phylogeny substantially revises the tree of life.</title>
        <authorList>
            <person name="Parks D.H."/>
            <person name="Chuvochina M."/>
            <person name="Waite D.W."/>
            <person name="Rinke C."/>
            <person name="Skarshewski A."/>
            <person name="Chaumeil P.A."/>
            <person name="Hugenholtz P."/>
        </authorList>
    </citation>
    <scope>NUCLEOTIDE SEQUENCE [LARGE SCALE GENOMIC DNA]</scope>
    <source>
        <strain evidence="7">UBA11284</strain>
    </source>
</reference>
<comment type="similarity">
    <text evidence="2 6">Belongs to the class-III pyridoxal-phosphate-dependent aminotransferase family.</text>
</comment>